<proteinExistence type="predicted"/>
<comment type="caution">
    <text evidence="1">The sequence shown here is derived from an EMBL/GenBank/DDBJ whole genome shotgun (WGS) entry which is preliminary data.</text>
</comment>
<sequence length="165" mass="17760">MKLLIIPLICLIIGTGAGVGAGIFLAPEPAPEDAIVEETPAVEELTEEQAIEIARQENGLEYIDLSSQFIIPLLVDGRVDAIVVLAIGLEIIEGTMQEVMLSEPKLRAAFLQSLFNHSNNGGFSGNFTAYASMDSLRRELLAIARSVSGDKITDVLILDVVRQNP</sequence>
<dbReference type="EMBL" id="JACIJM010000005">
    <property type="protein sequence ID" value="MBB5722321.1"/>
    <property type="molecule type" value="Genomic_DNA"/>
</dbReference>
<organism evidence="1 2">
    <name type="scientific">Yoonia ponticola</name>
    <dbReference type="NCBI Taxonomy" id="1524255"/>
    <lineage>
        <taxon>Bacteria</taxon>
        <taxon>Pseudomonadati</taxon>
        <taxon>Pseudomonadota</taxon>
        <taxon>Alphaproteobacteria</taxon>
        <taxon>Rhodobacterales</taxon>
        <taxon>Paracoccaceae</taxon>
        <taxon>Yoonia</taxon>
    </lineage>
</organism>
<dbReference type="RefSeq" id="WP_183528503.1">
    <property type="nucleotide sequence ID" value="NZ_JACIJM010000005.1"/>
</dbReference>
<dbReference type="Proteomes" id="UP000535415">
    <property type="component" value="Unassembled WGS sequence"/>
</dbReference>
<gene>
    <name evidence="1" type="ORF">FHS72_001947</name>
</gene>
<keyword evidence="2" id="KW-1185">Reference proteome</keyword>
<evidence type="ECO:0000313" key="2">
    <source>
        <dbReference type="Proteomes" id="UP000535415"/>
    </source>
</evidence>
<evidence type="ECO:0000313" key="1">
    <source>
        <dbReference type="EMBL" id="MBB5722321.1"/>
    </source>
</evidence>
<protein>
    <recommendedName>
        <fullName evidence="3">Flagellar basal body-associated protein FliL</fullName>
    </recommendedName>
</protein>
<reference evidence="1 2" key="1">
    <citation type="submission" date="2020-08" db="EMBL/GenBank/DDBJ databases">
        <title>Genomic Encyclopedia of Type Strains, Phase IV (KMG-IV): sequencing the most valuable type-strain genomes for metagenomic binning, comparative biology and taxonomic classification.</title>
        <authorList>
            <person name="Goeker M."/>
        </authorList>
    </citation>
    <scope>NUCLEOTIDE SEQUENCE [LARGE SCALE GENOMIC DNA]</scope>
    <source>
        <strain evidence="1 2">DSM 101064</strain>
    </source>
</reference>
<dbReference type="AlphaFoldDB" id="A0A7W9EZV5"/>
<evidence type="ECO:0008006" key="3">
    <source>
        <dbReference type="Google" id="ProtNLM"/>
    </source>
</evidence>
<name>A0A7W9EZV5_9RHOB</name>
<accession>A0A7W9EZV5</accession>